<dbReference type="RefSeq" id="WP_066628659.1">
    <property type="nucleotide sequence ID" value="NZ_FQXL01000007.1"/>
</dbReference>
<sequence>MENLKNKSFLTLMDFTTEEIEYLLSLAKELKTAKAQRTEKQKLKGKNIALLFEKDSTRTRCAFEVAAHDQGAYTTYLGPTGSQMGKKESIADTARVLGRMYDGIEYRGFGQSIVEELAEYSGVPVWNGLTDEDHPTQVLADFLTIQEHVDKPLNKVVFVYAGDGRNNVANALMIGASKMGMDFRIVSPKELFPKEELIEKCSKVAEETGAKITCTDNIAEGVKGADVIYTDVWLSMGESVENWESRIKLLKPYQVNMDMLKMTGNEKVIFQHCLPAFHDLGTKIGKEIFDKFGLEELEVTDEVFESKHSVVFDEAENRMHTIKAVMVATLGQ</sequence>
<dbReference type="EMBL" id="LWAE01000008">
    <property type="protein sequence ID" value="KZL89569.1"/>
    <property type="molecule type" value="Genomic_DNA"/>
</dbReference>
<dbReference type="OrthoDB" id="9802587at2"/>
<dbReference type="PATRIC" id="fig|1121326.3.peg.5124"/>
<feature type="binding site" evidence="8">
    <location>
        <begin position="235"/>
        <end position="236"/>
    </location>
    <ligand>
        <name>L-ornithine</name>
        <dbReference type="ChEBI" id="CHEBI:46911"/>
    </ligand>
</feature>
<dbReference type="AlphaFoldDB" id="A0A162R8F8"/>
<evidence type="ECO:0000256" key="7">
    <source>
        <dbReference type="ARBA" id="ARBA00048772"/>
    </source>
</evidence>
<reference evidence="11 12" key="1">
    <citation type="submission" date="2016-04" db="EMBL/GenBank/DDBJ databases">
        <title>Genome sequence of Clostridium magnum DSM 2767.</title>
        <authorList>
            <person name="Poehlein A."/>
            <person name="Uhlig R."/>
            <person name="Fischer R."/>
            <person name="Bahl H."/>
            <person name="Daniel R."/>
        </authorList>
    </citation>
    <scope>NUCLEOTIDE SEQUENCE [LARGE SCALE GENOMIC DNA]</scope>
    <source>
        <strain evidence="11 12">DSM 2767</strain>
    </source>
</reference>
<evidence type="ECO:0000256" key="6">
    <source>
        <dbReference type="ARBA" id="ARBA00022679"/>
    </source>
</evidence>
<dbReference type="GO" id="GO:0016597">
    <property type="term" value="F:amino acid binding"/>
    <property type="evidence" value="ECO:0007669"/>
    <property type="project" value="InterPro"/>
</dbReference>
<feature type="binding site" evidence="8">
    <location>
        <position position="83"/>
    </location>
    <ligand>
        <name>carbamoyl phosphate</name>
        <dbReference type="ChEBI" id="CHEBI:58228"/>
    </ligand>
</feature>
<keyword evidence="6 8" id="KW-0808">Transferase</keyword>
<evidence type="ECO:0000256" key="8">
    <source>
        <dbReference type="HAMAP-Rule" id="MF_01109"/>
    </source>
</evidence>
<comment type="caution">
    <text evidence="11">The sequence shown here is derived from an EMBL/GenBank/DDBJ whole genome shotgun (WGS) entry which is preliminary data.</text>
</comment>
<dbReference type="InterPro" id="IPR002292">
    <property type="entry name" value="Orn/put_carbamltrans"/>
</dbReference>
<evidence type="ECO:0000313" key="11">
    <source>
        <dbReference type="EMBL" id="KZL89569.1"/>
    </source>
</evidence>
<feature type="binding site" evidence="8">
    <location>
        <begin position="273"/>
        <end position="274"/>
    </location>
    <ligand>
        <name>carbamoyl phosphate</name>
        <dbReference type="ChEBI" id="CHEBI:58228"/>
    </ligand>
</feature>
<dbReference type="HAMAP" id="MF_01109">
    <property type="entry name" value="OTCase"/>
    <property type="match status" value="1"/>
</dbReference>
<feature type="binding site" evidence="8">
    <location>
        <begin position="56"/>
        <end position="59"/>
    </location>
    <ligand>
        <name>carbamoyl phosphate</name>
        <dbReference type="ChEBI" id="CHEBI:58228"/>
    </ligand>
</feature>
<feature type="binding site" evidence="8">
    <location>
        <position position="107"/>
    </location>
    <ligand>
        <name>carbamoyl phosphate</name>
        <dbReference type="ChEBI" id="CHEBI:58228"/>
    </ligand>
</feature>
<gene>
    <name evidence="11" type="primary">argF_2</name>
    <name evidence="11" type="ORF">CLMAG_50690</name>
</gene>
<dbReference type="NCBIfam" id="TIGR00658">
    <property type="entry name" value="orni_carb_tr"/>
    <property type="match status" value="1"/>
</dbReference>
<feature type="binding site" evidence="8">
    <location>
        <position position="231"/>
    </location>
    <ligand>
        <name>L-ornithine</name>
        <dbReference type="ChEBI" id="CHEBI:46911"/>
    </ligand>
</feature>
<dbReference type="PRINTS" id="PR00102">
    <property type="entry name" value="OTCASE"/>
</dbReference>
<evidence type="ECO:0000256" key="3">
    <source>
        <dbReference type="ARBA" id="ARBA00007805"/>
    </source>
</evidence>
<comment type="similarity">
    <text evidence="3 8">Belongs to the aspartate/ornithine carbamoyltransferase superfamily. OTCase family.</text>
</comment>
<dbReference type="NCBIfam" id="NF001986">
    <property type="entry name" value="PRK00779.1"/>
    <property type="match status" value="1"/>
</dbReference>
<feature type="binding site" evidence="8">
    <location>
        <begin position="134"/>
        <end position="137"/>
    </location>
    <ligand>
        <name>carbamoyl phosphate</name>
        <dbReference type="ChEBI" id="CHEBI:58228"/>
    </ligand>
</feature>
<dbReference type="Proteomes" id="UP000076603">
    <property type="component" value="Unassembled WGS sequence"/>
</dbReference>
<dbReference type="Pfam" id="PF00185">
    <property type="entry name" value="OTCace"/>
    <property type="match status" value="1"/>
</dbReference>
<dbReference type="InterPro" id="IPR006130">
    <property type="entry name" value="Asp/Orn_carbamoylTrfase"/>
</dbReference>
<dbReference type="GO" id="GO:0004585">
    <property type="term" value="F:ornithine carbamoyltransferase activity"/>
    <property type="evidence" value="ECO:0007669"/>
    <property type="project" value="UniProtKB-UniRule"/>
</dbReference>
<evidence type="ECO:0000313" key="12">
    <source>
        <dbReference type="Proteomes" id="UP000076603"/>
    </source>
</evidence>
<dbReference type="PANTHER" id="PTHR45753">
    <property type="entry name" value="ORNITHINE CARBAMOYLTRANSFERASE, MITOCHONDRIAL"/>
    <property type="match status" value="1"/>
</dbReference>
<dbReference type="PROSITE" id="PS00097">
    <property type="entry name" value="CARBAMOYLTRANSFERASE"/>
    <property type="match status" value="1"/>
</dbReference>
<feature type="domain" description="Aspartate/ornithine carbamoyltransferase Asp/Orn-binding" evidence="9">
    <location>
        <begin position="157"/>
        <end position="328"/>
    </location>
</feature>
<evidence type="ECO:0000259" key="9">
    <source>
        <dbReference type="Pfam" id="PF00185"/>
    </source>
</evidence>
<dbReference type="PANTHER" id="PTHR45753:SF2">
    <property type="entry name" value="ORNITHINE CARBAMOYLTRANSFERASE"/>
    <property type="match status" value="1"/>
</dbReference>
<feature type="domain" description="Aspartate/ornithine carbamoyltransferase carbamoyl-P binding" evidence="10">
    <location>
        <begin position="7"/>
        <end position="147"/>
    </location>
</feature>
<protein>
    <recommendedName>
        <fullName evidence="4 8">Ornithine carbamoyltransferase</fullName>
        <shortName evidence="8">OTCase</shortName>
        <ecNumber evidence="4 8">2.1.3.3</ecNumber>
    </recommendedName>
</protein>
<keyword evidence="5 8" id="KW-0963">Cytoplasm</keyword>
<dbReference type="InterPro" id="IPR006131">
    <property type="entry name" value="Asp_carbamoyltransf_Asp/Orn-bd"/>
</dbReference>
<name>A0A162R8F8_9CLOT</name>
<proteinExistence type="inferred from homology"/>
<feature type="binding site" evidence="8">
    <location>
        <position position="167"/>
    </location>
    <ligand>
        <name>L-ornithine</name>
        <dbReference type="ChEBI" id="CHEBI:46911"/>
    </ligand>
</feature>
<dbReference type="NCBIfam" id="NF003286">
    <property type="entry name" value="PRK04284.1"/>
    <property type="match status" value="1"/>
</dbReference>
<dbReference type="Gene3D" id="3.40.50.1370">
    <property type="entry name" value="Aspartate/ornithine carbamoyltransferase"/>
    <property type="match status" value="2"/>
</dbReference>
<dbReference type="GO" id="GO:0019240">
    <property type="term" value="P:citrulline biosynthetic process"/>
    <property type="evidence" value="ECO:0007669"/>
    <property type="project" value="UniProtKB-ARBA"/>
</dbReference>
<dbReference type="SUPFAM" id="SSF53671">
    <property type="entry name" value="Aspartate/ornithine carbamoyltransferase"/>
    <property type="match status" value="1"/>
</dbReference>
<comment type="function">
    <text evidence="1">Reversibly catalyzes the transfer of the carbamoyl group from carbamoyl phosphate (CP) to the N(epsilon) atom of ornithine (ORN) to produce L-citrulline.</text>
</comment>
<dbReference type="InterPro" id="IPR036901">
    <property type="entry name" value="Asp/Orn_carbamoylTrfase_sf"/>
</dbReference>
<comment type="catalytic activity">
    <reaction evidence="7 8">
        <text>carbamoyl phosphate + L-ornithine = L-citrulline + phosphate + H(+)</text>
        <dbReference type="Rhea" id="RHEA:19513"/>
        <dbReference type="ChEBI" id="CHEBI:15378"/>
        <dbReference type="ChEBI" id="CHEBI:43474"/>
        <dbReference type="ChEBI" id="CHEBI:46911"/>
        <dbReference type="ChEBI" id="CHEBI:57743"/>
        <dbReference type="ChEBI" id="CHEBI:58228"/>
        <dbReference type="EC" id="2.1.3.3"/>
    </reaction>
</comment>
<dbReference type="FunFam" id="3.40.50.1370:FF:000004">
    <property type="entry name" value="Ornithine carbamoyltransferase"/>
    <property type="match status" value="1"/>
</dbReference>
<accession>A0A162R8F8</accession>
<evidence type="ECO:0000256" key="2">
    <source>
        <dbReference type="ARBA" id="ARBA00004496"/>
    </source>
</evidence>
<comment type="subcellular location">
    <subcellularLocation>
        <location evidence="2 8">Cytoplasm</location>
    </subcellularLocation>
</comment>
<evidence type="ECO:0000259" key="10">
    <source>
        <dbReference type="Pfam" id="PF02729"/>
    </source>
</evidence>
<dbReference type="EC" id="2.1.3.3" evidence="4 8"/>
<dbReference type="GO" id="GO:0005737">
    <property type="term" value="C:cytoplasm"/>
    <property type="evidence" value="ECO:0007669"/>
    <property type="project" value="UniProtKB-SubCell"/>
</dbReference>
<dbReference type="GO" id="GO:0042450">
    <property type="term" value="P:L-arginine biosynthetic process via ornithine"/>
    <property type="evidence" value="ECO:0007669"/>
    <property type="project" value="UniProtKB-UniRule"/>
</dbReference>
<dbReference type="InterPro" id="IPR024904">
    <property type="entry name" value="OTCase_ArgI"/>
</dbReference>
<evidence type="ECO:0000256" key="5">
    <source>
        <dbReference type="ARBA" id="ARBA00022490"/>
    </source>
</evidence>
<organism evidence="11 12">
    <name type="scientific">Clostridium magnum DSM 2767</name>
    <dbReference type="NCBI Taxonomy" id="1121326"/>
    <lineage>
        <taxon>Bacteria</taxon>
        <taxon>Bacillati</taxon>
        <taxon>Bacillota</taxon>
        <taxon>Clostridia</taxon>
        <taxon>Eubacteriales</taxon>
        <taxon>Clostridiaceae</taxon>
        <taxon>Clostridium</taxon>
    </lineage>
</organism>
<dbReference type="PRINTS" id="PR00100">
    <property type="entry name" value="AOTCASE"/>
</dbReference>
<dbReference type="InterPro" id="IPR006132">
    <property type="entry name" value="Asp/Orn_carbamoyltranf_P-bd"/>
</dbReference>
<dbReference type="STRING" id="1121326.CLMAG_50690"/>
<feature type="binding site" evidence="8">
    <location>
        <position position="318"/>
    </location>
    <ligand>
        <name>carbamoyl phosphate</name>
        <dbReference type="ChEBI" id="CHEBI:58228"/>
    </ligand>
</feature>
<dbReference type="Pfam" id="PF02729">
    <property type="entry name" value="OTCace_N"/>
    <property type="match status" value="1"/>
</dbReference>
<keyword evidence="12" id="KW-1185">Reference proteome</keyword>
<evidence type="ECO:0000256" key="1">
    <source>
        <dbReference type="ARBA" id="ARBA00003822"/>
    </source>
</evidence>
<evidence type="ECO:0000256" key="4">
    <source>
        <dbReference type="ARBA" id="ARBA00013007"/>
    </source>
</evidence>